<evidence type="ECO:0000256" key="8">
    <source>
        <dbReference type="ARBA" id="ARBA00022692"/>
    </source>
</evidence>
<feature type="transmembrane region" description="Helical" evidence="15">
    <location>
        <begin position="12"/>
        <end position="38"/>
    </location>
</feature>
<evidence type="ECO:0000256" key="3">
    <source>
        <dbReference type="ARBA" id="ARBA00005189"/>
    </source>
</evidence>
<dbReference type="GO" id="GO:0019432">
    <property type="term" value="P:triglyceride biosynthetic process"/>
    <property type="evidence" value="ECO:0007669"/>
    <property type="project" value="TreeGrafter"/>
</dbReference>
<feature type="non-terminal residue" evidence="16">
    <location>
        <position position="1"/>
    </location>
</feature>
<evidence type="ECO:0000256" key="2">
    <source>
        <dbReference type="ARBA" id="ARBA00004771"/>
    </source>
</evidence>
<keyword evidence="7" id="KW-0808">Transferase</keyword>
<evidence type="ECO:0000256" key="13">
    <source>
        <dbReference type="ARBA" id="ARBA00023136"/>
    </source>
</evidence>
<name>U6GPM8_EIMAC</name>
<comment type="pathway">
    <text evidence="2">Glycerolipid metabolism; triacylglycerol biosynthesis.</text>
</comment>
<protein>
    <recommendedName>
        <fullName evidence="5">diacylglycerol O-acyltransferase</fullName>
        <ecNumber evidence="5">2.3.1.20</ecNumber>
    </recommendedName>
</protein>
<evidence type="ECO:0000256" key="4">
    <source>
        <dbReference type="ARBA" id="ARBA00005420"/>
    </source>
</evidence>
<dbReference type="PANTHER" id="PTHR12317:SF0">
    <property type="entry name" value="ACYLTRANSFERASE"/>
    <property type="match status" value="1"/>
</dbReference>
<evidence type="ECO:0000313" key="17">
    <source>
        <dbReference type="Proteomes" id="UP000018050"/>
    </source>
</evidence>
<keyword evidence="14" id="KW-0012">Acyltransferase</keyword>
<reference evidence="16" key="2">
    <citation type="submission" date="2013-10" db="EMBL/GenBank/DDBJ databases">
        <authorList>
            <person name="Aslett M."/>
        </authorList>
    </citation>
    <scope>NUCLEOTIDE SEQUENCE [LARGE SCALE GENOMIC DNA]</scope>
    <source>
        <strain evidence="16">Houghton</strain>
    </source>
</reference>
<dbReference type="VEuPathDB" id="ToxoDB:EAH_00052810"/>
<gene>
    <name evidence="16" type="ORF">EAH_00052810</name>
</gene>
<reference evidence="16" key="1">
    <citation type="submission" date="2013-10" db="EMBL/GenBank/DDBJ databases">
        <title>Genomic analysis of the causative agents of coccidiosis in chickens.</title>
        <authorList>
            <person name="Reid A.J."/>
            <person name="Blake D."/>
            <person name="Billington K."/>
            <person name="Browne H."/>
            <person name="Dunn M."/>
            <person name="Hung S."/>
            <person name="Kawahara F."/>
            <person name="Miranda-Saavedra D."/>
            <person name="Mourier T."/>
            <person name="Nagra H."/>
            <person name="Otto T.D."/>
            <person name="Rawlings N."/>
            <person name="Sanchez A."/>
            <person name="Sanders M."/>
            <person name="Subramaniam C."/>
            <person name="Tay Y."/>
            <person name="Dear P."/>
            <person name="Doerig C."/>
            <person name="Gruber A."/>
            <person name="Parkinson J."/>
            <person name="Shirley M."/>
            <person name="Wan K.L."/>
            <person name="Berriman M."/>
            <person name="Tomley F."/>
            <person name="Pain A."/>
        </authorList>
    </citation>
    <scope>NUCLEOTIDE SEQUENCE [LARGE SCALE GENOMIC DNA]</scope>
    <source>
        <strain evidence="16">Houghton</strain>
    </source>
</reference>
<dbReference type="GeneID" id="25273351"/>
<evidence type="ECO:0000313" key="16">
    <source>
        <dbReference type="EMBL" id="CDI80554.1"/>
    </source>
</evidence>
<accession>U6GPM8</accession>
<dbReference type="OrthoDB" id="264532at2759"/>
<evidence type="ECO:0000256" key="6">
    <source>
        <dbReference type="ARBA" id="ARBA00022516"/>
    </source>
</evidence>
<evidence type="ECO:0000256" key="11">
    <source>
        <dbReference type="ARBA" id="ARBA00022989"/>
    </source>
</evidence>
<dbReference type="PANTHER" id="PTHR12317">
    <property type="entry name" value="DIACYLGLYCEROL O-ACYLTRANSFERASE"/>
    <property type="match status" value="1"/>
</dbReference>
<dbReference type="OMA" id="EANTFIC"/>
<comment type="subcellular location">
    <subcellularLocation>
        <location evidence="1">Endoplasmic reticulum membrane</location>
        <topology evidence="1">Multi-pass membrane protein</topology>
    </subcellularLocation>
</comment>
<evidence type="ECO:0000256" key="7">
    <source>
        <dbReference type="ARBA" id="ARBA00022679"/>
    </source>
</evidence>
<evidence type="ECO:0000256" key="15">
    <source>
        <dbReference type="SAM" id="Phobius"/>
    </source>
</evidence>
<keyword evidence="12" id="KW-0443">Lipid metabolism</keyword>
<keyword evidence="9" id="KW-0319">Glycerol metabolism</keyword>
<dbReference type="GO" id="GO:0005789">
    <property type="term" value="C:endoplasmic reticulum membrane"/>
    <property type="evidence" value="ECO:0007669"/>
    <property type="project" value="UniProtKB-SubCell"/>
</dbReference>
<dbReference type="GO" id="GO:0004144">
    <property type="term" value="F:diacylglycerol O-acyltransferase activity"/>
    <property type="evidence" value="ECO:0007669"/>
    <property type="project" value="UniProtKB-EC"/>
</dbReference>
<feature type="transmembrane region" description="Helical" evidence="15">
    <location>
        <begin position="97"/>
        <end position="119"/>
    </location>
</feature>
<evidence type="ECO:0000256" key="10">
    <source>
        <dbReference type="ARBA" id="ARBA00022824"/>
    </source>
</evidence>
<sequence length="185" mass="20653">NRHPSNYHRCQYAAPLLGAFAAVFGGPGRAVLLVVGGAKEALLGKGGENNLVLKRRKGMFEIALQTGSSLVPVFSLGENDMYDWIEANTFICRFLKFVSRKTMAFFGFSLPLIYGRGLLQLTMPKRVKIIEVVGDPIPAPLIPNPSQKDIEELRQRYCEALHRVYEKARAIYGPEGRFADLRIVE</sequence>
<organism evidence="16 17">
    <name type="scientific">Eimeria acervulina</name>
    <name type="common">Coccidian parasite</name>
    <dbReference type="NCBI Taxonomy" id="5801"/>
    <lineage>
        <taxon>Eukaryota</taxon>
        <taxon>Sar</taxon>
        <taxon>Alveolata</taxon>
        <taxon>Apicomplexa</taxon>
        <taxon>Conoidasida</taxon>
        <taxon>Coccidia</taxon>
        <taxon>Eucoccidiorida</taxon>
        <taxon>Eimeriorina</taxon>
        <taxon>Eimeriidae</taxon>
        <taxon>Eimeria</taxon>
    </lineage>
</organism>
<evidence type="ECO:0000256" key="12">
    <source>
        <dbReference type="ARBA" id="ARBA00023098"/>
    </source>
</evidence>
<dbReference type="RefSeq" id="XP_013249505.1">
    <property type="nucleotide sequence ID" value="XM_013394051.1"/>
</dbReference>
<evidence type="ECO:0000256" key="9">
    <source>
        <dbReference type="ARBA" id="ARBA00022798"/>
    </source>
</evidence>
<evidence type="ECO:0000256" key="5">
    <source>
        <dbReference type="ARBA" id="ARBA00013244"/>
    </source>
</evidence>
<keyword evidence="11 15" id="KW-1133">Transmembrane helix</keyword>
<dbReference type="AlphaFoldDB" id="U6GPM8"/>
<keyword evidence="13 15" id="KW-0472">Membrane</keyword>
<dbReference type="EC" id="2.3.1.20" evidence="5"/>
<keyword evidence="17" id="KW-1185">Reference proteome</keyword>
<comment type="pathway">
    <text evidence="3">Lipid metabolism.</text>
</comment>
<dbReference type="EMBL" id="HG671241">
    <property type="protein sequence ID" value="CDI80554.1"/>
    <property type="molecule type" value="Genomic_DNA"/>
</dbReference>
<proteinExistence type="inferred from homology"/>
<dbReference type="Pfam" id="PF03982">
    <property type="entry name" value="DAGAT"/>
    <property type="match status" value="1"/>
</dbReference>
<dbReference type="Proteomes" id="UP000018050">
    <property type="component" value="Unassembled WGS sequence"/>
</dbReference>
<keyword evidence="10" id="KW-0256">Endoplasmic reticulum</keyword>
<evidence type="ECO:0000256" key="14">
    <source>
        <dbReference type="ARBA" id="ARBA00023315"/>
    </source>
</evidence>
<comment type="similarity">
    <text evidence="4">Belongs to the diacylglycerol acyltransferase family.</text>
</comment>
<keyword evidence="8 15" id="KW-0812">Transmembrane</keyword>
<dbReference type="InterPro" id="IPR007130">
    <property type="entry name" value="DAGAT"/>
</dbReference>
<evidence type="ECO:0000256" key="1">
    <source>
        <dbReference type="ARBA" id="ARBA00004477"/>
    </source>
</evidence>
<dbReference type="GO" id="GO:0006071">
    <property type="term" value="P:glycerol metabolic process"/>
    <property type="evidence" value="ECO:0007669"/>
    <property type="project" value="UniProtKB-KW"/>
</dbReference>
<keyword evidence="6" id="KW-0444">Lipid biosynthesis</keyword>